<dbReference type="HOGENOM" id="CLU_1356112_0_0_1"/>
<reference evidence="3" key="2">
    <citation type="submission" date="2007-04" db="EMBL/GenBank/DDBJ databases">
        <title>The genome of the human body louse.</title>
        <authorList>
            <consortium name="The Human Body Louse Genome Consortium"/>
            <person name="Kirkness E."/>
            <person name="Walenz B."/>
            <person name="Hass B."/>
            <person name="Bruggner R."/>
            <person name="Strausberg R."/>
        </authorList>
    </citation>
    <scope>NUCLEOTIDE SEQUENCE</scope>
    <source>
        <strain evidence="3">USDA</strain>
    </source>
</reference>
<dbReference type="VEuPathDB" id="VectorBase:PHUM561020"/>
<dbReference type="EMBL" id="DS235862">
    <property type="protein sequence ID" value="EEB19186.1"/>
    <property type="molecule type" value="Genomic_DNA"/>
</dbReference>
<accession>E0W0N0</accession>
<dbReference type="Proteomes" id="UP000009046">
    <property type="component" value="Unassembled WGS sequence"/>
</dbReference>
<dbReference type="InParanoid" id="E0W0N0"/>
<sequence length="202" mass="23715">MKNLFVFSLLFIYTNCNEENREPKFFFGPKRETVVSYRQISEFVTEFIPSSCFVIEETLQPCRHVRNLEIYPSVPTRITKTQIPQINRDQAPDNRKPVTQPSETFSKLPTPPLKTTPPKIKTHHSPYWNWNLFNPFYTRNVTYTETKTKYVTTKVEDPQTVVSFHIKGCRPSLLPFNLPECPRPEQTVKEQEKSIVIMAPFQ</sequence>
<dbReference type="eggNOG" id="ENOG502T07H">
    <property type="taxonomic scope" value="Eukaryota"/>
</dbReference>
<protein>
    <submittedName>
        <fullName evidence="3 4">Uncharacterized protein</fullName>
    </submittedName>
</protein>
<dbReference type="KEGG" id="phu:Phum_PHUM561020"/>
<feature type="signal peptide" evidence="2">
    <location>
        <begin position="1"/>
        <end position="16"/>
    </location>
</feature>
<dbReference type="AlphaFoldDB" id="E0W0N0"/>
<reference evidence="3" key="1">
    <citation type="submission" date="2007-04" db="EMBL/GenBank/DDBJ databases">
        <title>Annotation of Pediculus humanus corporis strain USDA.</title>
        <authorList>
            <person name="Kirkness E."/>
            <person name="Hannick L."/>
            <person name="Hass B."/>
            <person name="Bruggner R."/>
            <person name="Lawson D."/>
            <person name="Bidwell S."/>
            <person name="Joardar V."/>
            <person name="Caler E."/>
            <person name="Walenz B."/>
            <person name="Inman J."/>
            <person name="Schobel S."/>
            <person name="Galinsky K."/>
            <person name="Amedeo P."/>
            <person name="Strausberg R."/>
        </authorList>
    </citation>
    <scope>NUCLEOTIDE SEQUENCE</scope>
    <source>
        <strain evidence="3">USDA</strain>
    </source>
</reference>
<feature type="chain" id="PRO_5014570279" evidence="2">
    <location>
        <begin position="17"/>
        <end position="202"/>
    </location>
</feature>
<evidence type="ECO:0000256" key="2">
    <source>
        <dbReference type="SAM" id="SignalP"/>
    </source>
</evidence>
<dbReference type="GeneID" id="8234704"/>
<proteinExistence type="predicted"/>
<dbReference type="CTD" id="8234704"/>
<dbReference type="RefSeq" id="XP_002431924.1">
    <property type="nucleotide sequence ID" value="XM_002431879.1"/>
</dbReference>
<dbReference type="EMBL" id="AAZO01006813">
    <property type="status" value="NOT_ANNOTATED_CDS"/>
    <property type="molecule type" value="Genomic_DNA"/>
</dbReference>
<dbReference type="OrthoDB" id="6747713at2759"/>
<keyword evidence="2" id="KW-0732">Signal</keyword>
<gene>
    <name evidence="4" type="primary">8234704</name>
    <name evidence="3" type="ORF">Phum_PHUM561020</name>
</gene>
<dbReference type="EnsemblMetazoa" id="PHUM561020-RA">
    <property type="protein sequence ID" value="PHUM561020-PA"/>
    <property type="gene ID" value="PHUM561020"/>
</dbReference>
<evidence type="ECO:0000313" key="4">
    <source>
        <dbReference type="EnsemblMetazoa" id="PHUM561020-PA"/>
    </source>
</evidence>
<feature type="region of interest" description="Disordered" evidence="1">
    <location>
        <begin position="81"/>
        <end position="120"/>
    </location>
</feature>
<evidence type="ECO:0000256" key="1">
    <source>
        <dbReference type="SAM" id="MobiDB-lite"/>
    </source>
</evidence>
<name>E0W0N0_PEDHC</name>
<organism>
    <name type="scientific">Pediculus humanus subsp. corporis</name>
    <name type="common">Body louse</name>
    <dbReference type="NCBI Taxonomy" id="121224"/>
    <lineage>
        <taxon>Eukaryota</taxon>
        <taxon>Metazoa</taxon>
        <taxon>Ecdysozoa</taxon>
        <taxon>Arthropoda</taxon>
        <taxon>Hexapoda</taxon>
        <taxon>Insecta</taxon>
        <taxon>Pterygota</taxon>
        <taxon>Neoptera</taxon>
        <taxon>Paraneoptera</taxon>
        <taxon>Psocodea</taxon>
        <taxon>Troctomorpha</taxon>
        <taxon>Phthiraptera</taxon>
        <taxon>Anoplura</taxon>
        <taxon>Pediculidae</taxon>
        <taxon>Pediculus</taxon>
    </lineage>
</organism>
<reference evidence="4" key="3">
    <citation type="submission" date="2021-02" db="UniProtKB">
        <authorList>
            <consortium name="EnsemblMetazoa"/>
        </authorList>
    </citation>
    <scope>IDENTIFICATION</scope>
    <source>
        <strain evidence="4">USDA</strain>
    </source>
</reference>
<evidence type="ECO:0000313" key="3">
    <source>
        <dbReference type="EMBL" id="EEB19186.1"/>
    </source>
</evidence>
<evidence type="ECO:0000313" key="5">
    <source>
        <dbReference type="Proteomes" id="UP000009046"/>
    </source>
</evidence>
<keyword evidence="5" id="KW-1185">Reference proteome</keyword>